<reference evidence="2" key="1">
    <citation type="submission" date="2009-08" db="EMBL/GenBank/DDBJ databases">
        <title>Annotation of Salpingoeca rosetta.</title>
        <authorList>
            <consortium name="The Broad Institute Genome Sequencing Platform"/>
            <person name="Russ C."/>
            <person name="Cuomo C."/>
            <person name="Burger G."/>
            <person name="Gray M.W."/>
            <person name="Holland P.W.H."/>
            <person name="King N."/>
            <person name="Lang F.B.F."/>
            <person name="Roger A.J."/>
            <person name="Ruiz-Trillo I."/>
            <person name="Young S.K."/>
            <person name="Zeng Q."/>
            <person name="Gargeya S."/>
            <person name="Alvarado L."/>
            <person name="Berlin A."/>
            <person name="Chapman S.B."/>
            <person name="Chen Z."/>
            <person name="Freedman E."/>
            <person name="Gellesch M."/>
            <person name="Goldberg J."/>
            <person name="Griggs A."/>
            <person name="Gujja S."/>
            <person name="Heilman E."/>
            <person name="Heiman D."/>
            <person name="Howarth C."/>
            <person name="Mehta T."/>
            <person name="Neiman D."/>
            <person name="Pearson M."/>
            <person name="Roberts A."/>
            <person name="Saif S."/>
            <person name="Shea T."/>
            <person name="Shenoy N."/>
            <person name="Sisk P."/>
            <person name="Stolte C."/>
            <person name="Sykes S."/>
            <person name="White J."/>
            <person name="Yandava C."/>
            <person name="Haas B."/>
            <person name="Nusbaum C."/>
            <person name="Birren B."/>
        </authorList>
    </citation>
    <scope>NUCLEOTIDE SEQUENCE [LARGE SCALE GENOMIC DNA]</scope>
    <source>
        <strain evidence="2">ATCC 50818</strain>
    </source>
</reference>
<evidence type="ECO:0000313" key="3">
    <source>
        <dbReference type="Proteomes" id="UP000007799"/>
    </source>
</evidence>
<dbReference type="SUPFAM" id="SSF50729">
    <property type="entry name" value="PH domain-like"/>
    <property type="match status" value="1"/>
</dbReference>
<sequence length="434" mass="49201">MSAPKQREATVKAVIFLANGDECRCIRMAETATIQDLVDHMLRVQDDWAEINVDGQKPLSFKAGEDSSTDDVRDRYAIVEVCTPAGGDAPRERFLPKDMRLDDPQMRPVRQAWERIMFRQLRAQFARAFGRSAQGQDNGKGKSKAAKKRAQQQRQQQQRQQREQLLQARRQAKGKGGKKGGASDYWFISPVPSNPKTQDVRLKFVDRDDYEVVKDKEGWLDVKENGKRRSRWVVYQEDTLMLYKDPDDDEPAFVLKDVADCEFNTKKAAPASRVLKLKSGIVDSIPEYTEEEEERDITEALSLAKLQRGAGDGGYLTIEQLKSGTSSSSKPTSAGTDDVEDVYLSLDDVDYDDVMMNEEGDYLTVDTLRELAEDAGYLSVDEMNRLANDQGDYLDVVAIRQLARDAGYLSVNEMRDLMEDDYMTVDEMHELATQ</sequence>
<keyword evidence="3" id="KW-1185">Reference proteome</keyword>
<evidence type="ECO:0008006" key="4">
    <source>
        <dbReference type="Google" id="ProtNLM"/>
    </source>
</evidence>
<dbReference type="EMBL" id="GL832975">
    <property type="protein sequence ID" value="EGD76724.1"/>
    <property type="molecule type" value="Genomic_DNA"/>
</dbReference>
<dbReference type="OMA" id="TMICETE"/>
<gene>
    <name evidence="2" type="ORF">PTSG_08075</name>
</gene>
<dbReference type="Gene3D" id="2.30.29.30">
    <property type="entry name" value="Pleckstrin-homology domain (PH domain)/Phosphotyrosine-binding domain (PTB)"/>
    <property type="match status" value="1"/>
</dbReference>
<proteinExistence type="predicted"/>
<dbReference type="OrthoDB" id="10594877at2759"/>
<dbReference type="GeneID" id="16071658"/>
<dbReference type="Proteomes" id="UP000007799">
    <property type="component" value="Unassembled WGS sequence"/>
</dbReference>
<dbReference type="InParanoid" id="F2UHX5"/>
<feature type="compositionally biased region" description="Basic residues" evidence="1">
    <location>
        <begin position="141"/>
        <end position="151"/>
    </location>
</feature>
<accession>F2UHX5</accession>
<evidence type="ECO:0000313" key="2">
    <source>
        <dbReference type="EMBL" id="EGD76724.1"/>
    </source>
</evidence>
<dbReference type="KEGG" id="sre:PTSG_08075"/>
<feature type="region of interest" description="Disordered" evidence="1">
    <location>
        <begin position="129"/>
        <end position="190"/>
    </location>
</feature>
<dbReference type="AlphaFoldDB" id="F2UHX5"/>
<organism evidence="3">
    <name type="scientific">Salpingoeca rosetta (strain ATCC 50818 / BSB-021)</name>
    <dbReference type="NCBI Taxonomy" id="946362"/>
    <lineage>
        <taxon>Eukaryota</taxon>
        <taxon>Choanoflagellata</taxon>
        <taxon>Craspedida</taxon>
        <taxon>Salpingoecidae</taxon>
        <taxon>Salpingoeca</taxon>
    </lineage>
</organism>
<evidence type="ECO:0000256" key="1">
    <source>
        <dbReference type="SAM" id="MobiDB-lite"/>
    </source>
</evidence>
<protein>
    <recommendedName>
        <fullName evidence="4">PH domain-containing protein</fullName>
    </recommendedName>
</protein>
<name>F2UHX5_SALR5</name>
<dbReference type="InterPro" id="IPR011993">
    <property type="entry name" value="PH-like_dom_sf"/>
</dbReference>
<feature type="compositionally biased region" description="Low complexity" evidence="1">
    <location>
        <begin position="152"/>
        <end position="169"/>
    </location>
</feature>
<dbReference type="RefSeq" id="XP_004991096.1">
    <property type="nucleotide sequence ID" value="XM_004991039.1"/>
</dbReference>